<keyword evidence="5" id="KW-1185">Reference proteome</keyword>
<dbReference type="InterPro" id="IPR014036">
    <property type="entry name" value="DeoR-like_C"/>
</dbReference>
<accession>A0A926HQJ4</accession>
<organism evidence="4 5">
    <name type="scientific">Feifania hominis</name>
    <dbReference type="NCBI Taxonomy" id="2763660"/>
    <lineage>
        <taxon>Bacteria</taxon>
        <taxon>Bacillati</taxon>
        <taxon>Bacillota</taxon>
        <taxon>Clostridia</taxon>
        <taxon>Eubacteriales</taxon>
        <taxon>Feifaniaceae</taxon>
        <taxon>Feifania</taxon>
    </lineage>
</organism>
<name>A0A926HQJ4_9FIRM</name>
<dbReference type="PROSITE" id="PS51000">
    <property type="entry name" value="HTH_DEOR_2"/>
    <property type="match status" value="1"/>
</dbReference>
<keyword evidence="1" id="KW-0805">Transcription regulation</keyword>
<dbReference type="PANTHER" id="PTHR30363">
    <property type="entry name" value="HTH-TYPE TRANSCRIPTIONAL REGULATOR SRLR-RELATED"/>
    <property type="match status" value="1"/>
</dbReference>
<dbReference type="SUPFAM" id="SSF46785">
    <property type="entry name" value="Winged helix' DNA-binding domain"/>
    <property type="match status" value="1"/>
</dbReference>
<dbReference type="SUPFAM" id="SSF100950">
    <property type="entry name" value="NagB/RpiA/CoA transferase-like"/>
    <property type="match status" value="1"/>
</dbReference>
<evidence type="ECO:0000256" key="2">
    <source>
        <dbReference type="ARBA" id="ARBA00023163"/>
    </source>
</evidence>
<dbReference type="SMART" id="SM01134">
    <property type="entry name" value="DeoRC"/>
    <property type="match status" value="1"/>
</dbReference>
<keyword evidence="2" id="KW-0804">Transcription</keyword>
<dbReference type="Pfam" id="PF08220">
    <property type="entry name" value="HTH_DeoR"/>
    <property type="match status" value="1"/>
</dbReference>
<evidence type="ECO:0000259" key="3">
    <source>
        <dbReference type="PROSITE" id="PS51000"/>
    </source>
</evidence>
<dbReference type="EMBL" id="JACRSP010000002">
    <property type="protein sequence ID" value="MBC8536402.1"/>
    <property type="molecule type" value="Genomic_DNA"/>
</dbReference>
<dbReference type="AlphaFoldDB" id="A0A926HQJ4"/>
<dbReference type="InterPro" id="IPR037171">
    <property type="entry name" value="NagB/RpiA_transferase-like"/>
</dbReference>
<protein>
    <submittedName>
        <fullName evidence="4">DeoR/GlpR transcriptional regulator</fullName>
    </submittedName>
</protein>
<proteinExistence type="predicted"/>
<gene>
    <name evidence="4" type="ORF">H8695_06805</name>
</gene>
<dbReference type="Pfam" id="PF00455">
    <property type="entry name" value="DeoRC"/>
    <property type="match status" value="1"/>
</dbReference>
<feature type="domain" description="HTH deoR-type" evidence="3">
    <location>
        <begin position="3"/>
        <end position="58"/>
    </location>
</feature>
<sequence>MAKALRLMKIKELLTERGAIDTQTLCALTGVSKVTIRSDLIHLEEEGFLHRTYGGAVLRKDGNASDSAAAVPADSSEKMRRLAELGGVVQRHVASASWVMLGYGVTCREIARSLLNQNIRVVTGNIDAAVILSESSTVEIFIPGGYLRRHYNYLMLNGEWYQKALVGLTVDQAYIGVAGIDPSGFTVGDVLECQTLELIRKIAREVIVVIDSGKFDRTAFFRLGDLEYADTIITNDDIPDSYRELFREKNIRFLTPSSL</sequence>
<dbReference type="RefSeq" id="WP_249300214.1">
    <property type="nucleotide sequence ID" value="NZ_JACRSP010000002.1"/>
</dbReference>
<dbReference type="Proteomes" id="UP000620366">
    <property type="component" value="Unassembled WGS sequence"/>
</dbReference>
<dbReference type="SMART" id="SM00420">
    <property type="entry name" value="HTH_DEOR"/>
    <property type="match status" value="1"/>
</dbReference>
<evidence type="ECO:0000313" key="5">
    <source>
        <dbReference type="Proteomes" id="UP000620366"/>
    </source>
</evidence>
<evidence type="ECO:0000313" key="4">
    <source>
        <dbReference type="EMBL" id="MBC8536402.1"/>
    </source>
</evidence>
<comment type="caution">
    <text evidence="4">The sequence shown here is derived from an EMBL/GenBank/DDBJ whole genome shotgun (WGS) entry which is preliminary data.</text>
</comment>
<dbReference type="InterPro" id="IPR050313">
    <property type="entry name" value="Carb_Metab_HTH_regulators"/>
</dbReference>
<reference evidence="4" key="1">
    <citation type="submission" date="2020-08" db="EMBL/GenBank/DDBJ databases">
        <title>Genome public.</title>
        <authorList>
            <person name="Liu C."/>
            <person name="Sun Q."/>
        </authorList>
    </citation>
    <scope>NUCLEOTIDE SEQUENCE</scope>
    <source>
        <strain evidence="4">BX7</strain>
    </source>
</reference>
<dbReference type="GO" id="GO:0003700">
    <property type="term" value="F:DNA-binding transcription factor activity"/>
    <property type="evidence" value="ECO:0007669"/>
    <property type="project" value="InterPro"/>
</dbReference>
<dbReference type="PANTHER" id="PTHR30363:SF44">
    <property type="entry name" value="AGA OPERON TRANSCRIPTIONAL REPRESSOR-RELATED"/>
    <property type="match status" value="1"/>
</dbReference>
<dbReference type="InterPro" id="IPR001034">
    <property type="entry name" value="DeoR_HTH"/>
</dbReference>
<evidence type="ECO:0000256" key="1">
    <source>
        <dbReference type="ARBA" id="ARBA00023015"/>
    </source>
</evidence>
<dbReference type="InterPro" id="IPR036390">
    <property type="entry name" value="WH_DNA-bd_sf"/>
</dbReference>